<dbReference type="EMBL" id="MCFA01000173">
    <property type="protein sequence ID" value="ORY01189.1"/>
    <property type="molecule type" value="Genomic_DNA"/>
</dbReference>
<dbReference type="OrthoDB" id="3485856at2759"/>
<proteinExistence type="predicted"/>
<evidence type="ECO:0000256" key="1">
    <source>
        <dbReference type="SAM" id="MobiDB-lite"/>
    </source>
</evidence>
<organism evidence="2 3">
    <name type="scientific">Clohesyomyces aquaticus</name>
    <dbReference type="NCBI Taxonomy" id="1231657"/>
    <lineage>
        <taxon>Eukaryota</taxon>
        <taxon>Fungi</taxon>
        <taxon>Dikarya</taxon>
        <taxon>Ascomycota</taxon>
        <taxon>Pezizomycotina</taxon>
        <taxon>Dothideomycetes</taxon>
        <taxon>Pleosporomycetidae</taxon>
        <taxon>Pleosporales</taxon>
        <taxon>Lindgomycetaceae</taxon>
        <taxon>Clohesyomyces</taxon>
    </lineage>
</organism>
<protein>
    <submittedName>
        <fullName evidence="2">Uncharacterized protein</fullName>
    </submittedName>
</protein>
<keyword evidence="3" id="KW-1185">Reference proteome</keyword>
<name>A0A1Y1YTA2_9PLEO</name>
<evidence type="ECO:0000313" key="2">
    <source>
        <dbReference type="EMBL" id="ORY01189.1"/>
    </source>
</evidence>
<sequence>MSTSRTAVNDHQHITPLLSFVDQPLTPPRTDEKPFTQAHRVIALFEAIRAGRHTNQGPWREFLLAPGEYDELVRLLGQNEELLGYVKDKIRYDYDAIYHRLVVRMPTAVHELFVARVEDAIFSQLKSIRKGSDGAAAFARKIDPTRSTEIYLIQVVVGLDIEYGKRESRKATLSVWRTYVNGNEIRVAPEVADEAFRNQQGDPTDHKGLRLQLKDFAYEELALRELGDTDLELVISTQQLCEYLHTSETRVARLESLGRPLIAPGLKKRKRSETPPDQITSGDEAQFAEQEQRAAKRVAQEDSDYEVSSFKSTSE</sequence>
<dbReference type="STRING" id="1231657.A0A1Y1YTA2"/>
<comment type="caution">
    <text evidence="2">The sequence shown here is derived from an EMBL/GenBank/DDBJ whole genome shotgun (WGS) entry which is preliminary data.</text>
</comment>
<feature type="region of interest" description="Disordered" evidence="1">
    <location>
        <begin position="265"/>
        <end position="315"/>
    </location>
</feature>
<dbReference type="Proteomes" id="UP000193144">
    <property type="component" value="Unassembled WGS sequence"/>
</dbReference>
<accession>A0A1Y1YTA2</accession>
<feature type="compositionally biased region" description="Basic and acidic residues" evidence="1">
    <location>
        <begin position="290"/>
        <end position="300"/>
    </location>
</feature>
<evidence type="ECO:0000313" key="3">
    <source>
        <dbReference type="Proteomes" id="UP000193144"/>
    </source>
</evidence>
<gene>
    <name evidence="2" type="ORF">BCR34DRAFT_575120</name>
</gene>
<dbReference type="AlphaFoldDB" id="A0A1Y1YTA2"/>
<reference evidence="2 3" key="1">
    <citation type="submission" date="2016-07" db="EMBL/GenBank/DDBJ databases">
        <title>Pervasive Adenine N6-methylation of Active Genes in Fungi.</title>
        <authorList>
            <consortium name="DOE Joint Genome Institute"/>
            <person name="Mondo S.J."/>
            <person name="Dannebaum R.O."/>
            <person name="Kuo R.C."/>
            <person name="Labutti K."/>
            <person name="Haridas S."/>
            <person name="Kuo A."/>
            <person name="Salamov A."/>
            <person name="Ahrendt S.R."/>
            <person name="Lipzen A."/>
            <person name="Sullivan W."/>
            <person name="Andreopoulos W.B."/>
            <person name="Clum A."/>
            <person name="Lindquist E."/>
            <person name="Daum C."/>
            <person name="Ramamoorthy G.K."/>
            <person name="Gryganskyi A."/>
            <person name="Culley D."/>
            <person name="Magnuson J.K."/>
            <person name="James T.Y."/>
            <person name="O'Malley M.A."/>
            <person name="Stajich J.E."/>
            <person name="Spatafora J.W."/>
            <person name="Visel A."/>
            <person name="Grigoriev I.V."/>
        </authorList>
    </citation>
    <scope>NUCLEOTIDE SEQUENCE [LARGE SCALE GENOMIC DNA]</scope>
    <source>
        <strain evidence="2 3">CBS 115471</strain>
    </source>
</reference>